<organism evidence="1 2">
    <name type="scientific">Rotaria magnacalcarata</name>
    <dbReference type="NCBI Taxonomy" id="392030"/>
    <lineage>
        <taxon>Eukaryota</taxon>
        <taxon>Metazoa</taxon>
        <taxon>Spiralia</taxon>
        <taxon>Gnathifera</taxon>
        <taxon>Rotifera</taxon>
        <taxon>Eurotatoria</taxon>
        <taxon>Bdelloidea</taxon>
        <taxon>Philodinida</taxon>
        <taxon>Philodinidae</taxon>
        <taxon>Rotaria</taxon>
    </lineage>
</organism>
<gene>
    <name evidence="1" type="ORF">BYL167_LOCUS50383</name>
</gene>
<dbReference type="Proteomes" id="UP000681967">
    <property type="component" value="Unassembled WGS sequence"/>
</dbReference>
<evidence type="ECO:0000313" key="2">
    <source>
        <dbReference type="Proteomes" id="UP000681967"/>
    </source>
</evidence>
<dbReference type="EMBL" id="CAJOBH010153913">
    <property type="protein sequence ID" value="CAF4855757.1"/>
    <property type="molecule type" value="Genomic_DNA"/>
</dbReference>
<reference evidence="1" key="1">
    <citation type="submission" date="2021-02" db="EMBL/GenBank/DDBJ databases">
        <authorList>
            <person name="Nowell W R."/>
        </authorList>
    </citation>
    <scope>NUCLEOTIDE SEQUENCE</scope>
</reference>
<accession>A0A8S3BV70</accession>
<protein>
    <submittedName>
        <fullName evidence="1">Uncharacterized protein</fullName>
    </submittedName>
</protein>
<comment type="caution">
    <text evidence="1">The sequence shown here is derived from an EMBL/GenBank/DDBJ whole genome shotgun (WGS) entry which is preliminary data.</text>
</comment>
<feature type="non-terminal residue" evidence="1">
    <location>
        <position position="1"/>
    </location>
</feature>
<proteinExistence type="predicted"/>
<name>A0A8S3BV70_9BILA</name>
<dbReference type="AlphaFoldDB" id="A0A8S3BV70"/>
<sequence length="116" mass="12780">KRELLARTSISRITTDTASKAVTTNVSIINDSTAPVNPNNLLACCFDKPREINEQQPKQGLSITDGESVVIIEDAGNATSSPTSKRMKPNDDDDDVLYDIEHMNDSEEQDNIFLNL</sequence>
<evidence type="ECO:0000313" key="1">
    <source>
        <dbReference type="EMBL" id="CAF4855757.1"/>
    </source>
</evidence>